<feature type="domain" description="Reductase C-terminal" evidence="6">
    <location>
        <begin position="316"/>
        <end position="376"/>
    </location>
</feature>
<dbReference type="PRINTS" id="PR00368">
    <property type="entry name" value="FADPNR"/>
</dbReference>
<dbReference type="Gene3D" id="3.50.50.60">
    <property type="entry name" value="FAD/NAD(P)-binding domain"/>
    <property type="match status" value="2"/>
</dbReference>
<dbReference type="EMBL" id="BAABFR010000028">
    <property type="protein sequence ID" value="GAA4392260.1"/>
    <property type="molecule type" value="Genomic_DNA"/>
</dbReference>
<dbReference type="Pfam" id="PF07992">
    <property type="entry name" value="Pyr_redox_2"/>
    <property type="match status" value="1"/>
</dbReference>
<proteinExistence type="predicted"/>
<name>A0ABP8JKF8_9ACTN</name>
<evidence type="ECO:0000313" key="7">
    <source>
        <dbReference type="EMBL" id="GAA4392260.1"/>
    </source>
</evidence>
<dbReference type="InterPro" id="IPR028202">
    <property type="entry name" value="Reductase_C"/>
</dbReference>
<evidence type="ECO:0000256" key="4">
    <source>
        <dbReference type="ARBA" id="ARBA00023002"/>
    </source>
</evidence>
<protein>
    <submittedName>
        <fullName evidence="7">FAD-dependent oxidoreductase</fullName>
    </submittedName>
</protein>
<evidence type="ECO:0000256" key="1">
    <source>
        <dbReference type="ARBA" id="ARBA00001974"/>
    </source>
</evidence>
<dbReference type="PRINTS" id="PR00469">
    <property type="entry name" value="PNDRDTASEII"/>
</dbReference>
<dbReference type="Gene3D" id="3.30.390.30">
    <property type="match status" value="1"/>
</dbReference>
<keyword evidence="3" id="KW-0274">FAD</keyword>
<dbReference type="PANTHER" id="PTHR43557">
    <property type="entry name" value="APOPTOSIS-INDUCING FACTOR 1"/>
    <property type="match status" value="1"/>
</dbReference>
<dbReference type="InterPro" id="IPR036188">
    <property type="entry name" value="FAD/NAD-bd_sf"/>
</dbReference>
<evidence type="ECO:0000259" key="5">
    <source>
        <dbReference type="Pfam" id="PF07992"/>
    </source>
</evidence>
<gene>
    <name evidence="7" type="ORF">GCM10023147_21940</name>
</gene>
<sequence length="398" mass="42281">MLSATAPDRTVVIVGASVAGTRCAMGLRDAGFAGRVVLLEPDEGEPYDKPQLSKRLGDDHRLELLATESALRERAVDFRPGVVATGLDLAGRWVETSHGRVAFDDLVIATGCRPREVPYPLPVGAGYVRTRSDWVRLRDAVGRGGRLLVLGGGFLGLETAAAAAARGMTVTVVDVAPRILTRGIPASAAARIADEHVGGGVRFRLGTTDPVLEPRAGGGVRMGDLEGDWAVVSIGAVPNVEWLADSGLTIDDGVVCDDNLVAAHGVWAVGDVARWDNPRYGRLERHEHWTTAVRHGQHVARSIASGAPSPVSEVPYVWSDQFDWRIQTVGRAATDEVHFTSGADQHVVLSVEDGLVTGVTTINSQGRCLRARQLLQVVDPTLDAVVERLGLAAFAQTG</sequence>
<dbReference type="PANTHER" id="PTHR43557:SF2">
    <property type="entry name" value="RIESKE DOMAIN-CONTAINING PROTEIN-RELATED"/>
    <property type="match status" value="1"/>
</dbReference>
<dbReference type="InterPro" id="IPR050446">
    <property type="entry name" value="FAD-oxidoreductase/Apoptosis"/>
</dbReference>
<comment type="cofactor">
    <cofactor evidence="1">
        <name>FAD</name>
        <dbReference type="ChEBI" id="CHEBI:57692"/>
    </cofactor>
</comment>
<evidence type="ECO:0000313" key="8">
    <source>
        <dbReference type="Proteomes" id="UP001500635"/>
    </source>
</evidence>
<keyword evidence="4" id="KW-0560">Oxidoreductase</keyword>
<reference evidence="8" key="1">
    <citation type="journal article" date="2019" name="Int. J. Syst. Evol. Microbiol.">
        <title>The Global Catalogue of Microorganisms (GCM) 10K type strain sequencing project: providing services to taxonomists for standard genome sequencing and annotation.</title>
        <authorList>
            <consortium name="The Broad Institute Genomics Platform"/>
            <consortium name="The Broad Institute Genome Sequencing Center for Infectious Disease"/>
            <person name="Wu L."/>
            <person name="Ma J."/>
        </authorList>
    </citation>
    <scope>NUCLEOTIDE SEQUENCE [LARGE SCALE GENOMIC DNA]</scope>
    <source>
        <strain evidence="8">JCM 17688</strain>
    </source>
</reference>
<feature type="domain" description="FAD/NAD(P)-binding" evidence="5">
    <location>
        <begin position="10"/>
        <end position="296"/>
    </location>
</feature>
<dbReference type="Proteomes" id="UP001500635">
    <property type="component" value="Unassembled WGS sequence"/>
</dbReference>
<organism evidence="7 8">
    <name type="scientific">Tsukamurella soli</name>
    <dbReference type="NCBI Taxonomy" id="644556"/>
    <lineage>
        <taxon>Bacteria</taxon>
        <taxon>Bacillati</taxon>
        <taxon>Actinomycetota</taxon>
        <taxon>Actinomycetes</taxon>
        <taxon>Mycobacteriales</taxon>
        <taxon>Tsukamurellaceae</taxon>
        <taxon>Tsukamurella</taxon>
    </lineage>
</organism>
<keyword evidence="8" id="KW-1185">Reference proteome</keyword>
<dbReference type="SUPFAM" id="SSF55424">
    <property type="entry name" value="FAD/NAD-linked reductases, dimerisation (C-terminal) domain"/>
    <property type="match status" value="1"/>
</dbReference>
<evidence type="ECO:0000256" key="2">
    <source>
        <dbReference type="ARBA" id="ARBA00022630"/>
    </source>
</evidence>
<keyword evidence="2" id="KW-0285">Flavoprotein</keyword>
<dbReference type="RefSeq" id="WP_344995106.1">
    <property type="nucleotide sequence ID" value="NZ_BAABFR010000028.1"/>
</dbReference>
<evidence type="ECO:0000259" key="6">
    <source>
        <dbReference type="Pfam" id="PF14759"/>
    </source>
</evidence>
<dbReference type="Pfam" id="PF14759">
    <property type="entry name" value="Reductase_C"/>
    <property type="match status" value="1"/>
</dbReference>
<dbReference type="InterPro" id="IPR023753">
    <property type="entry name" value="FAD/NAD-binding_dom"/>
</dbReference>
<evidence type="ECO:0000256" key="3">
    <source>
        <dbReference type="ARBA" id="ARBA00022827"/>
    </source>
</evidence>
<comment type="caution">
    <text evidence="7">The sequence shown here is derived from an EMBL/GenBank/DDBJ whole genome shotgun (WGS) entry which is preliminary data.</text>
</comment>
<accession>A0ABP8JKF8</accession>
<dbReference type="SUPFAM" id="SSF51905">
    <property type="entry name" value="FAD/NAD(P)-binding domain"/>
    <property type="match status" value="2"/>
</dbReference>
<dbReference type="InterPro" id="IPR016156">
    <property type="entry name" value="FAD/NAD-linked_Rdtase_dimer_sf"/>
</dbReference>